<dbReference type="GO" id="GO:0005886">
    <property type="term" value="C:plasma membrane"/>
    <property type="evidence" value="ECO:0007669"/>
    <property type="project" value="TreeGrafter"/>
</dbReference>
<name>A0A381WK55_9ZZZZ</name>
<dbReference type="GO" id="GO:0015188">
    <property type="term" value="F:L-isoleucine transmembrane transporter activity"/>
    <property type="evidence" value="ECO:0007669"/>
    <property type="project" value="TreeGrafter"/>
</dbReference>
<dbReference type="GO" id="GO:1903806">
    <property type="term" value="P:L-isoleucine import across plasma membrane"/>
    <property type="evidence" value="ECO:0007669"/>
    <property type="project" value="TreeGrafter"/>
</dbReference>
<evidence type="ECO:0000256" key="1">
    <source>
        <dbReference type="ARBA" id="ARBA00022448"/>
    </source>
</evidence>
<dbReference type="InterPro" id="IPR051120">
    <property type="entry name" value="ABC_AA/LPS_Transport"/>
</dbReference>
<keyword evidence="1" id="KW-0813">Transport</keyword>
<dbReference type="SUPFAM" id="SSF52540">
    <property type="entry name" value="P-loop containing nucleoside triphosphate hydrolases"/>
    <property type="match status" value="1"/>
</dbReference>
<reference evidence="5" key="1">
    <citation type="submission" date="2018-05" db="EMBL/GenBank/DDBJ databases">
        <authorList>
            <person name="Lanie J.A."/>
            <person name="Ng W.-L."/>
            <person name="Kazmierczak K.M."/>
            <person name="Andrzejewski T.M."/>
            <person name="Davidsen T.M."/>
            <person name="Wayne K.J."/>
            <person name="Tettelin H."/>
            <person name="Glass J.I."/>
            <person name="Rusch D."/>
            <person name="Podicherti R."/>
            <person name="Tsui H.-C.T."/>
            <person name="Winkler M.E."/>
        </authorList>
    </citation>
    <scope>NUCLEOTIDE SEQUENCE</scope>
</reference>
<dbReference type="EMBL" id="UINC01011970">
    <property type="protein sequence ID" value="SVA52518.1"/>
    <property type="molecule type" value="Genomic_DNA"/>
</dbReference>
<dbReference type="InterPro" id="IPR032823">
    <property type="entry name" value="BCA_ABC_TP_C"/>
</dbReference>
<feature type="domain" description="ABC transporter" evidence="4">
    <location>
        <begin position="3"/>
        <end position="203"/>
    </location>
</feature>
<sequence>VAPSEGDIEFEGDSIVGLDPSTVTSLGIARTFQNVRLFPNMTVLENVMVAQHCRTRELIYGALLQTKAFKKEEREIRERAEEVLGFFGHRLIGYRLDQPAFALSYANRRRLEIARAMATQPRLLLLDEPVAGMNPIETAELTALIGRLRTEWGFTIVVIEHDMKVVKDVSDRVVVLDHGVPIAQGSYDEVSSDPNVIEAYLGRPVEAKT</sequence>
<evidence type="ECO:0000313" key="5">
    <source>
        <dbReference type="EMBL" id="SVA52518.1"/>
    </source>
</evidence>
<keyword evidence="2" id="KW-0547">Nucleotide-binding</keyword>
<feature type="non-terminal residue" evidence="5">
    <location>
        <position position="1"/>
    </location>
</feature>
<dbReference type="AlphaFoldDB" id="A0A381WK55"/>
<dbReference type="PANTHER" id="PTHR45772">
    <property type="entry name" value="CONSERVED COMPONENT OF ABC TRANSPORTER FOR NATURAL AMINO ACIDS-RELATED"/>
    <property type="match status" value="1"/>
</dbReference>
<gene>
    <name evidence="5" type="ORF">METZ01_LOCUS105372</name>
</gene>
<dbReference type="GO" id="GO:0016887">
    <property type="term" value="F:ATP hydrolysis activity"/>
    <property type="evidence" value="ECO:0007669"/>
    <property type="project" value="InterPro"/>
</dbReference>
<evidence type="ECO:0000256" key="2">
    <source>
        <dbReference type="ARBA" id="ARBA00022741"/>
    </source>
</evidence>
<dbReference type="InterPro" id="IPR027417">
    <property type="entry name" value="P-loop_NTPase"/>
</dbReference>
<dbReference type="GO" id="GO:0015192">
    <property type="term" value="F:L-phenylalanine transmembrane transporter activity"/>
    <property type="evidence" value="ECO:0007669"/>
    <property type="project" value="TreeGrafter"/>
</dbReference>
<dbReference type="Pfam" id="PF00005">
    <property type="entry name" value="ABC_tran"/>
    <property type="match status" value="1"/>
</dbReference>
<dbReference type="Gene3D" id="3.40.50.300">
    <property type="entry name" value="P-loop containing nucleotide triphosphate hydrolases"/>
    <property type="match status" value="1"/>
</dbReference>
<evidence type="ECO:0000259" key="4">
    <source>
        <dbReference type="PROSITE" id="PS50893"/>
    </source>
</evidence>
<protein>
    <recommendedName>
        <fullName evidence="4">ABC transporter domain-containing protein</fullName>
    </recommendedName>
</protein>
<dbReference type="GO" id="GO:0042941">
    <property type="term" value="P:D-alanine transmembrane transport"/>
    <property type="evidence" value="ECO:0007669"/>
    <property type="project" value="TreeGrafter"/>
</dbReference>
<keyword evidence="3" id="KW-0067">ATP-binding</keyword>
<dbReference type="GO" id="GO:1903805">
    <property type="term" value="P:L-valine import across plasma membrane"/>
    <property type="evidence" value="ECO:0007669"/>
    <property type="project" value="TreeGrafter"/>
</dbReference>
<dbReference type="PROSITE" id="PS50893">
    <property type="entry name" value="ABC_TRANSPORTER_2"/>
    <property type="match status" value="1"/>
</dbReference>
<dbReference type="InterPro" id="IPR003439">
    <property type="entry name" value="ABC_transporter-like_ATP-bd"/>
</dbReference>
<dbReference type="Pfam" id="PF12399">
    <property type="entry name" value="BCA_ABC_TP_C"/>
    <property type="match status" value="1"/>
</dbReference>
<dbReference type="GO" id="GO:0015808">
    <property type="term" value="P:L-alanine transport"/>
    <property type="evidence" value="ECO:0007669"/>
    <property type="project" value="TreeGrafter"/>
</dbReference>
<proteinExistence type="predicted"/>
<dbReference type="GO" id="GO:0005524">
    <property type="term" value="F:ATP binding"/>
    <property type="evidence" value="ECO:0007669"/>
    <property type="project" value="UniProtKB-KW"/>
</dbReference>
<accession>A0A381WK55</accession>
<evidence type="ECO:0000256" key="3">
    <source>
        <dbReference type="ARBA" id="ARBA00022840"/>
    </source>
</evidence>
<dbReference type="PANTHER" id="PTHR45772:SF7">
    <property type="entry name" value="AMINO ACID ABC TRANSPORTER ATP-BINDING PROTEIN"/>
    <property type="match status" value="1"/>
</dbReference>
<dbReference type="GO" id="GO:0005304">
    <property type="term" value="F:L-valine transmembrane transporter activity"/>
    <property type="evidence" value="ECO:0007669"/>
    <property type="project" value="TreeGrafter"/>
</dbReference>
<organism evidence="5">
    <name type="scientific">marine metagenome</name>
    <dbReference type="NCBI Taxonomy" id="408172"/>
    <lineage>
        <taxon>unclassified sequences</taxon>
        <taxon>metagenomes</taxon>
        <taxon>ecological metagenomes</taxon>
    </lineage>
</organism>